<dbReference type="OrthoDB" id="5770205at2"/>
<evidence type="ECO:0000313" key="1">
    <source>
        <dbReference type="EMBL" id="PQJ96403.1"/>
    </source>
</evidence>
<dbReference type="RefSeq" id="WP_105074027.1">
    <property type="nucleotide sequence ID" value="NZ_PPGH01000035.1"/>
</dbReference>
<gene>
    <name evidence="1" type="ORF">CXB77_09830</name>
</gene>
<comment type="caution">
    <text evidence="1">The sequence shown here is derived from an EMBL/GenBank/DDBJ whole genome shotgun (WGS) entry which is preliminary data.</text>
</comment>
<keyword evidence="2" id="KW-1185">Reference proteome</keyword>
<dbReference type="Proteomes" id="UP000239936">
    <property type="component" value="Unassembled WGS sequence"/>
</dbReference>
<reference evidence="1 2" key="1">
    <citation type="submission" date="2018-01" db="EMBL/GenBank/DDBJ databases">
        <title>The complete genome sequence of Chromatium okenii LaCa, a purple sulfur bacterium with a turbulent life.</title>
        <authorList>
            <person name="Luedin S.M."/>
            <person name="Liechti N."/>
            <person name="Storelli N."/>
            <person name="Danza F."/>
            <person name="Wittwer M."/>
            <person name="Pothier J.F."/>
            <person name="Tonolla M.A."/>
        </authorList>
    </citation>
    <scope>NUCLEOTIDE SEQUENCE [LARGE SCALE GENOMIC DNA]</scope>
    <source>
        <strain evidence="1 2">LaCa</strain>
    </source>
</reference>
<protein>
    <submittedName>
        <fullName evidence="1">Uncharacterized protein</fullName>
    </submittedName>
</protein>
<sequence length="103" mass="11793">MTPARPPEPLTASPRAHDLVAQFLVPTDSPFKEYLRATDYCTAVMLYTESATDRKYFAHWRAAFTALMVSNATERMRLLKRLRSDFKQDRSPLTSLESAPRGR</sequence>
<dbReference type="EMBL" id="PPGH01000035">
    <property type="protein sequence ID" value="PQJ96403.1"/>
    <property type="molecule type" value="Genomic_DNA"/>
</dbReference>
<accession>A0A2S7XS79</accession>
<name>A0A2S7XS79_9GAMM</name>
<evidence type="ECO:0000313" key="2">
    <source>
        <dbReference type="Proteomes" id="UP000239936"/>
    </source>
</evidence>
<dbReference type="AlphaFoldDB" id="A0A2S7XS79"/>
<organism evidence="1 2">
    <name type="scientific">Chromatium okenii</name>
    <dbReference type="NCBI Taxonomy" id="61644"/>
    <lineage>
        <taxon>Bacteria</taxon>
        <taxon>Pseudomonadati</taxon>
        <taxon>Pseudomonadota</taxon>
        <taxon>Gammaproteobacteria</taxon>
        <taxon>Chromatiales</taxon>
        <taxon>Chromatiaceae</taxon>
        <taxon>Chromatium</taxon>
    </lineage>
</organism>
<proteinExistence type="predicted"/>